<dbReference type="PANTHER" id="PTHR34406:SF1">
    <property type="entry name" value="PROTEIN YCEI"/>
    <property type="match status" value="1"/>
</dbReference>
<evidence type="ECO:0000313" key="3">
    <source>
        <dbReference type="EMBL" id="ORB38425.1"/>
    </source>
</evidence>
<dbReference type="Gene3D" id="2.40.128.110">
    <property type="entry name" value="Lipid/polyisoprenoid-binding, YceI-like"/>
    <property type="match status" value="1"/>
</dbReference>
<comment type="similarity">
    <text evidence="1">Belongs to the UPF0312 family.</text>
</comment>
<proteinExistence type="inferred from homology"/>
<evidence type="ECO:0000313" key="4">
    <source>
        <dbReference type="Proteomes" id="UP000192513"/>
    </source>
</evidence>
<keyword evidence="4" id="KW-1185">Reference proteome</keyword>
<dbReference type="Proteomes" id="UP000192513">
    <property type="component" value="Unassembled WGS sequence"/>
</dbReference>
<dbReference type="InterPro" id="IPR007372">
    <property type="entry name" value="Lipid/polyisoprenoid-bd_YceI"/>
</dbReference>
<organism evidence="3 4">
    <name type="scientific">Mycobacterium paraseoulense</name>
    <dbReference type="NCBI Taxonomy" id="590652"/>
    <lineage>
        <taxon>Bacteria</taxon>
        <taxon>Bacillati</taxon>
        <taxon>Actinomycetota</taxon>
        <taxon>Actinomycetes</taxon>
        <taxon>Mycobacteriales</taxon>
        <taxon>Mycobacteriaceae</taxon>
        <taxon>Mycobacterium</taxon>
    </lineage>
</organism>
<dbReference type="EMBL" id="MVIE01000022">
    <property type="protein sequence ID" value="ORB38425.1"/>
    <property type="molecule type" value="Genomic_DNA"/>
</dbReference>
<dbReference type="Pfam" id="PF04264">
    <property type="entry name" value="YceI"/>
    <property type="match status" value="1"/>
</dbReference>
<dbReference type="InterPro" id="IPR036761">
    <property type="entry name" value="TTHA0802/YceI-like_sf"/>
</dbReference>
<comment type="caution">
    <text evidence="3">The sequence shown here is derived from an EMBL/GenBank/DDBJ whole genome shotgun (WGS) entry which is preliminary data.</text>
</comment>
<dbReference type="STRING" id="590652.BST39_17195"/>
<feature type="domain" description="Lipid/polyisoprenoid-binding YceI-like" evidence="2">
    <location>
        <begin position="8"/>
        <end position="178"/>
    </location>
</feature>
<reference evidence="3 4" key="1">
    <citation type="submission" date="2017-02" db="EMBL/GenBank/DDBJ databases">
        <title>The new phylogeny of genus Mycobacterium.</title>
        <authorList>
            <person name="Tortoli E."/>
            <person name="Trovato A."/>
            <person name="Cirillo D.M."/>
        </authorList>
    </citation>
    <scope>NUCLEOTIDE SEQUENCE [LARGE SCALE GENOMIC DNA]</scope>
    <source>
        <strain evidence="3 4">DSM 45000</strain>
    </source>
</reference>
<protein>
    <recommendedName>
        <fullName evidence="2">Lipid/polyisoprenoid-binding YceI-like domain-containing protein</fullName>
    </recommendedName>
</protein>
<evidence type="ECO:0000256" key="1">
    <source>
        <dbReference type="ARBA" id="ARBA00008812"/>
    </source>
</evidence>
<dbReference type="SMART" id="SM00867">
    <property type="entry name" value="YceI"/>
    <property type="match status" value="1"/>
</dbReference>
<dbReference type="AlphaFoldDB" id="A0A1X0I867"/>
<accession>A0A1X0I867</accession>
<dbReference type="SUPFAM" id="SSF101874">
    <property type="entry name" value="YceI-like"/>
    <property type="match status" value="1"/>
</dbReference>
<name>A0A1X0I867_9MYCO</name>
<dbReference type="PANTHER" id="PTHR34406">
    <property type="entry name" value="PROTEIN YCEI"/>
    <property type="match status" value="1"/>
</dbReference>
<gene>
    <name evidence="3" type="ORF">BST39_17195</name>
</gene>
<dbReference type="OrthoDB" id="9811006at2"/>
<evidence type="ECO:0000259" key="2">
    <source>
        <dbReference type="SMART" id="SM00867"/>
    </source>
</evidence>
<sequence length="189" mass="20225">MAGYAPGTWTVDSTRSSLRFSVSHLSVFSARGTLGVRGQVVVADDPVDSSVATTIDLTSVNTSNRRRDKAIGSASLLDVGNNPTASYRSTGVRLDTAASDPAAFLLDGELTLLGATRPVPLRIRVESFATDDGRPRLVVTGRGQFDRRDFGLTYHVRPRFLDRAIGAVVDVEVHLEGSYENCTNPSAGQ</sequence>